<evidence type="ECO:0000256" key="3">
    <source>
        <dbReference type="ARBA" id="ARBA00022614"/>
    </source>
</evidence>
<evidence type="ECO:0000256" key="4">
    <source>
        <dbReference type="ARBA" id="ARBA00022737"/>
    </source>
</evidence>
<dbReference type="Pfam" id="PF00560">
    <property type="entry name" value="LRR_1"/>
    <property type="match status" value="1"/>
</dbReference>
<evidence type="ECO:0000256" key="5">
    <source>
        <dbReference type="ARBA" id="ARBA00023069"/>
    </source>
</evidence>
<comment type="subcellular location">
    <subcellularLocation>
        <location evidence="1">Cell projection</location>
        <location evidence="1">Cilium</location>
    </subcellularLocation>
</comment>
<protein>
    <submittedName>
        <fullName evidence="9">Uncharacterized protein</fullName>
    </submittedName>
</protein>
<comment type="similarity">
    <text evidence="2">Belongs to the DNAAF1 family.</text>
</comment>
<feature type="coiled-coil region" evidence="7">
    <location>
        <begin position="328"/>
        <end position="362"/>
    </location>
</feature>
<keyword evidence="5" id="KW-0969">Cilium</keyword>
<dbReference type="PANTHER" id="PTHR45973">
    <property type="entry name" value="PROTEIN PHOSPHATASE 1 REGULATORY SUBUNIT SDS22-RELATED"/>
    <property type="match status" value="1"/>
</dbReference>
<dbReference type="InterPro" id="IPR032675">
    <property type="entry name" value="LRR_dom_sf"/>
</dbReference>
<dbReference type="InterPro" id="IPR001611">
    <property type="entry name" value="Leu-rich_rpt"/>
</dbReference>
<dbReference type="PANTHER" id="PTHR45973:SF9">
    <property type="entry name" value="LEUCINE-RICH REPEAT-CONTAINING PROTEIN 46"/>
    <property type="match status" value="1"/>
</dbReference>
<dbReference type="Proteomes" id="UP001177023">
    <property type="component" value="Unassembled WGS sequence"/>
</dbReference>
<evidence type="ECO:0000256" key="1">
    <source>
        <dbReference type="ARBA" id="ARBA00004138"/>
    </source>
</evidence>
<feature type="non-terminal residue" evidence="9">
    <location>
        <position position="454"/>
    </location>
</feature>
<evidence type="ECO:0000313" key="9">
    <source>
        <dbReference type="EMBL" id="CAJ0577087.1"/>
    </source>
</evidence>
<keyword evidence="6" id="KW-0966">Cell projection</keyword>
<dbReference type="AlphaFoldDB" id="A0AA36CZA6"/>
<evidence type="ECO:0000313" key="10">
    <source>
        <dbReference type="Proteomes" id="UP001177023"/>
    </source>
</evidence>
<keyword evidence="10" id="KW-1185">Reference proteome</keyword>
<organism evidence="9 10">
    <name type="scientific">Mesorhabditis spiculigera</name>
    <dbReference type="NCBI Taxonomy" id="96644"/>
    <lineage>
        <taxon>Eukaryota</taxon>
        <taxon>Metazoa</taxon>
        <taxon>Ecdysozoa</taxon>
        <taxon>Nematoda</taxon>
        <taxon>Chromadorea</taxon>
        <taxon>Rhabditida</taxon>
        <taxon>Rhabditina</taxon>
        <taxon>Rhabditomorpha</taxon>
        <taxon>Rhabditoidea</taxon>
        <taxon>Rhabditidae</taxon>
        <taxon>Mesorhabditinae</taxon>
        <taxon>Mesorhabditis</taxon>
    </lineage>
</organism>
<keyword evidence="3" id="KW-0433">Leucine-rich repeat</keyword>
<dbReference type="SUPFAM" id="SSF52075">
    <property type="entry name" value="Outer arm dynein light chain 1"/>
    <property type="match status" value="1"/>
</dbReference>
<gene>
    <name evidence="9" type="ORF">MSPICULIGERA_LOCUS15366</name>
</gene>
<dbReference type="Gene3D" id="3.80.10.10">
    <property type="entry name" value="Ribonuclease Inhibitor"/>
    <property type="match status" value="2"/>
</dbReference>
<dbReference type="InterPro" id="IPR050576">
    <property type="entry name" value="Cilia_flagella_integrity"/>
</dbReference>
<accession>A0AA36CZA6</accession>
<dbReference type="EMBL" id="CATQJA010002648">
    <property type="protein sequence ID" value="CAJ0577087.1"/>
    <property type="molecule type" value="Genomic_DNA"/>
</dbReference>
<name>A0AA36CZA6_9BILA</name>
<keyword evidence="4" id="KW-0677">Repeat</keyword>
<evidence type="ECO:0000256" key="2">
    <source>
        <dbReference type="ARBA" id="ARBA00006453"/>
    </source>
</evidence>
<comment type="caution">
    <text evidence="9">The sequence shown here is derived from an EMBL/GenBank/DDBJ whole genome shotgun (WGS) entry which is preliminary data.</text>
</comment>
<feature type="compositionally biased region" description="Low complexity" evidence="8">
    <location>
        <begin position="257"/>
        <end position="275"/>
    </location>
</feature>
<evidence type="ECO:0000256" key="8">
    <source>
        <dbReference type="SAM" id="MobiDB-lite"/>
    </source>
</evidence>
<keyword evidence="7" id="KW-0175">Coiled coil</keyword>
<dbReference type="GO" id="GO:0005929">
    <property type="term" value="C:cilium"/>
    <property type="evidence" value="ECO:0007669"/>
    <property type="project" value="UniProtKB-SubCell"/>
</dbReference>
<evidence type="ECO:0000256" key="7">
    <source>
        <dbReference type="SAM" id="Coils"/>
    </source>
</evidence>
<feature type="region of interest" description="Disordered" evidence="8">
    <location>
        <begin position="242"/>
        <end position="310"/>
    </location>
</feature>
<evidence type="ECO:0000256" key="6">
    <source>
        <dbReference type="ARBA" id="ARBA00023273"/>
    </source>
</evidence>
<proteinExistence type="inferred from homology"/>
<dbReference type="PROSITE" id="PS51450">
    <property type="entry name" value="LRR"/>
    <property type="match status" value="2"/>
</dbReference>
<reference evidence="9" key="1">
    <citation type="submission" date="2023-06" db="EMBL/GenBank/DDBJ databases">
        <authorList>
            <person name="Delattre M."/>
        </authorList>
    </citation>
    <scope>NUCLEOTIDE SEQUENCE</scope>
    <source>
        <strain evidence="9">AF72</strain>
    </source>
</reference>
<sequence>MPDSEDDTEALDCSGKNLRVAPDLRRYGKLTTLDLSNNKIKSLPRWQLEHLTVCNLASNEFTELPDLGGLLVLEKLNLDNNRITFLRKGRLPASLKELSMANNQIASASDVGLLPEGIQCLTLTGNPCMSPENVRSFIYAQLSLDGQAELEILDGIPISEDEKLDAEKLFFVKGFKRGCPLERRRFQGSACTTPTTPGSASSLSIHSPFTEWNSRMSSSQKDLRVLSDRYTPKMRRDAWDVLEEQENESPSFSQREPSTPTTSRTSRPPTTYTRSPKARSRSRGSDGSRRSKVVPIYAAARRSNEEPSRDEVTLHDVMDRIDELAKQTNTLTELLQTILENLEKMEKRIDRLDEQYEAQRRREKCIEMVPERLSTMIGDGKNVQLRWTVPKNAKNGYVLMMDGAVLGRPKGTNNTVRITGVEPGSHEVQLALADADGNPGTFSRVHVFTYPSSS</sequence>